<reference evidence="7 8" key="1">
    <citation type="submission" date="2018-11" db="EMBL/GenBank/DDBJ databases">
        <title>Chryseotalea sanarue gen. nov., sp., nov., a member of the family Cytophagaceae, isolated from a brackish lake in Hamamatsu Japan.</title>
        <authorList>
            <person name="Maejima Y."/>
            <person name="Iino T."/>
            <person name="Muraguchi Y."/>
            <person name="Fukuda K."/>
            <person name="Ohkuma M."/>
            <person name="Moriuchi R."/>
            <person name="Dohra H."/>
            <person name="Kimbara K."/>
            <person name="Shintani M."/>
        </authorList>
    </citation>
    <scope>NUCLEOTIDE SEQUENCE [LARGE SCALE GENOMIC DNA]</scope>
    <source>
        <strain evidence="7 8">Ys</strain>
    </source>
</reference>
<dbReference type="InterPro" id="IPR036513">
    <property type="entry name" value="STAS_dom_sf"/>
</dbReference>
<dbReference type="OrthoDB" id="9769739at2"/>
<feature type="domain" description="STAS" evidence="6">
    <location>
        <begin position="442"/>
        <end position="519"/>
    </location>
</feature>
<dbReference type="RefSeq" id="WP_127121861.1">
    <property type="nucleotide sequence ID" value="NZ_BHXQ01000002.1"/>
</dbReference>
<dbReference type="InterPro" id="IPR002645">
    <property type="entry name" value="STAS_dom"/>
</dbReference>
<evidence type="ECO:0000313" key="8">
    <source>
        <dbReference type="Proteomes" id="UP000288227"/>
    </source>
</evidence>
<protein>
    <recommendedName>
        <fullName evidence="6">STAS domain-containing protein</fullName>
    </recommendedName>
</protein>
<dbReference type="AlphaFoldDB" id="A0A401U8K2"/>
<evidence type="ECO:0000256" key="3">
    <source>
        <dbReference type="ARBA" id="ARBA00022989"/>
    </source>
</evidence>
<comment type="subcellular location">
    <subcellularLocation>
        <location evidence="1">Membrane</location>
        <topology evidence="1">Multi-pass membrane protein</topology>
    </subcellularLocation>
</comment>
<keyword evidence="8" id="KW-1185">Reference proteome</keyword>
<dbReference type="Proteomes" id="UP000288227">
    <property type="component" value="Unassembled WGS sequence"/>
</dbReference>
<dbReference type="GO" id="GO:0055085">
    <property type="term" value="P:transmembrane transport"/>
    <property type="evidence" value="ECO:0007669"/>
    <property type="project" value="InterPro"/>
</dbReference>
<sequence>MKNIIVPKDGIEGLKENWRSDMVSGFLIFLIAMPLCLAISKASGFPPIAGIYTAIIGGMVVSFFMGSRITIKGPAAGLIAISVGAVEELGRGDNMKGYQLTLAVIVIASIIQILFGLFKAGKLGDFFPASAVHGMLAAIGIIIISKQLPVLFGEQARGKEPLELLADIPYMLANMNPEVAFIGIISLIILFTLPTFKNRFVKLIPAPMLVLLIAIPLGLYYDFQHEHDYSLAAISYHIIPDNLLVQLPDTFLGGISFPDFSEVFSLTSIKYIIMFALVGSLESILSAKAIDILDPYKRKSDLNKDTLAVGAGNLAAGLIGGLPMISEIVRSSANINNGAKTRWSNFFHGLFLLAFVALAAPLIELIPNAALAAMLIYTGFRLASPREFQKTWKIGWDQLTIFVTTIVVTLATDLLVGIFAGVLMKFILHILRGASIKGLFRSNVTIEEDKGNYIIKVRGAAIFSNYLSFKKVLEGVLPGKNLTFNFSEAKIIDHTFLEHLHHFEEDYHATGGHITIQGIGRHKTHSEHPLSTRVFSAGLLNRMEFKLNDRQMVLRDFAEEHEFAFYPTTLRNMAKYKDFPIEKGKRILYEENLLSKYDINGKMEISDITLTEGAGAAMEESKMTIIHLSDLDFTIPDFALEPERMWTRFSELTFGKDIDFKEHERFSRMYYLRSDDELNTRKFFHAELLSFLEEHDDMHIESHRNKLLVYTKHDVLEPLEINELIIRINGLVESIKAKHGLFQESNGIAKR</sequence>
<feature type="transmembrane region" description="Helical" evidence="5">
    <location>
        <begin position="21"/>
        <end position="40"/>
    </location>
</feature>
<evidence type="ECO:0000256" key="2">
    <source>
        <dbReference type="ARBA" id="ARBA00022692"/>
    </source>
</evidence>
<feature type="transmembrane region" description="Helical" evidence="5">
    <location>
        <begin position="179"/>
        <end position="196"/>
    </location>
</feature>
<feature type="transmembrane region" description="Helical" evidence="5">
    <location>
        <begin position="98"/>
        <end position="118"/>
    </location>
</feature>
<evidence type="ECO:0000256" key="5">
    <source>
        <dbReference type="SAM" id="Phobius"/>
    </source>
</evidence>
<accession>A0A401U8K2</accession>
<organism evidence="7 8">
    <name type="scientific">Chryseotalea sanaruensis</name>
    <dbReference type="NCBI Taxonomy" id="2482724"/>
    <lineage>
        <taxon>Bacteria</taxon>
        <taxon>Pseudomonadati</taxon>
        <taxon>Bacteroidota</taxon>
        <taxon>Cytophagia</taxon>
        <taxon>Cytophagales</taxon>
        <taxon>Chryseotaleaceae</taxon>
        <taxon>Chryseotalea</taxon>
    </lineage>
</organism>
<dbReference type="GO" id="GO:0016020">
    <property type="term" value="C:membrane"/>
    <property type="evidence" value="ECO:0007669"/>
    <property type="project" value="UniProtKB-SubCell"/>
</dbReference>
<evidence type="ECO:0000256" key="1">
    <source>
        <dbReference type="ARBA" id="ARBA00004141"/>
    </source>
</evidence>
<gene>
    <name evidence="7" type="ORF">SanaruYs_14490</name>
</gene>
<evidence type="ECO:0000259" key="6">
    <source>
        <dbReference type="PROSITE" id="PS50801"/>
    </source>
</evidence>
<dbReference type="SUPFAM" id="SSF52091">
    <property type="entry name" value="SpoIIaa-like"/>
    <property type="match status" value="1"/>
</dbReference>
<feature type="transmembrane region" description="Helical" evidence="5">
    <location>
        <begin position="346"/>
        <end position="378"/>
    </location>
</feature>
<feature type="transmembrane region" description="Helical" evidence="5">
    <location>
        <begin position="203"/>
        <end position="221"/>
    </location>
</feature>
<evidence type="ECO:0000313" key="7">
    <source>
        <dbReference type="EMBL" id="GCC51228.1"/>
    </source>
</evidence>
<comment type="caution">
    <text evidence="7">The sequence shown here is derived from an EMBL/GenBank/DDBJ whole genome shotgun (WGS) entry which is preliminary data.</text>
</comment>
<feature type="transmembrane region" description="Helical" evidence="5">
    <location>
        <begin position="263"/>
        <end position="285"/>
    </location>
</feature>
<dbReference type="PANTHER" id="PTHR11814">
    <property type="entry name" value="SULFATE TRANSPORTER"/>
    <property type="match status" value="1"/>
</dbReference>
<keyword evidence="3 5" id="KW-1133">Transmembrane helix</keyword>
<feature type="transmembrane region" description="Helical" evidence="5">
    <location>
        <begin position="399"/>
        <end position="428"/>
    </location>
</feature>
<dbReference type="EMBL" id="BHXQ01000002">
    <property type="protein sequence ID" value="GCC51228.1"/>
    <property type="molecule type" value="Genomic_DNA"/>
</dbReference>
<feature type="transmembrane region" description="Helical" evidence="5">
    <location>
        <begin position="306"/>
        <end position="326"/>
    </location>
</feature>
<proteinExistence type="predicted"/>
<keyword evidence="4 5" id="KW-0472">Membrane</keyword>
<feature type="transmembrane region" description="Helical" evidence="5">
    <location>
        <begin position="125"/>
        <end position="144"/>
    </location>
</feature>
<keyword evidence="2 5" id="KW-0812">Transmembrane</keyword>
<feature type="transmembrane region" description="Helical" evidence="5">
    <location>
        <begin position="46"/>
        <end position="64"/>
    </location>
</feature>
<name>A0A401U8K2_9BACT</name>
<dbReference type="PROSITE" id="PS50801">
    <property type="entry name" value="STAS"/>
    <property type="match status" value="1"/>
</dbReference>
<evidence type="ECO:0000256" key="4">
    <source>
        <dbReference type="ARBA" id="ARBA00023136"/>
    </source>
</evidence>
<dbReference type="InterPro" id="IPR001902">
    <property type="entry name" value="SLC26A/SulP_fam"/>
</dbReference>
<dbReference type="Pfam" id="PF00916">
    <property type="entry name" value="Sulfate_transp"/>
    <property type="match status" value="1"/>
</dbReference>
<dbReference type="InterPro" id="IPR011547">
    <property type="entry name" value="SLC26A/SulP_dom"/>
</dbReference>